<name>A0ABR1EMZ1_NECAM</name>
<accession>A0ABR1EMZ1</accession>
<sequence length="75" mass="8287">MVAEFNETCGCFGRSIGLQLNLQKTIIIRNGWVSDPPSTISGTNISECTSYAHLGREMDMKKDLTPLRGKRKQAA</sequence>
<organism evidence="1 2">
    <name type="scientific">Necator americanus</name>
    <name type="common">Human hookworm</name>
    <dbReference type="NCBI Taxonomy" id="51031"/>
    <lineage>
        <taxon>Eukaryota</taxon>
        <taxon>Metazoa</taxon>
        <taxon>Ecdysozoa</taxon>
        <taxon>Nematoda</taxon>
        <taxon>Chromadorea</taxon>
        <taxon>Rhabditida</taxon>
        <taxon>Rhabditina</taxon>
        <taxon>Rhabditomorpha</taxon>
        <taxon>Strongyloidea</taxon>
        <taxon>Ancylostomatidae</taxon>
        <taxon>Bunostominae</taxon>
        <taxon>Necator</taxon>
    </lineage>
</organism>
<gene>
    <name evidence="1" type="primary">Necator_chrX.g24520</name>
    <name evidence="1" type="ORF">RB195_024355</name>
</gene>
<comment type="caution">
    <text evidence="1">The sequence shown here is derived from an EMBL/GenBank/DDBJ whole genome shotgun (WGS) entry which is preliminary data.</text>
</comment>
<evidence type="ECO:0000313" key="2">
    <source>
        <dbReference type="Proteomes" id="UP001303046"/>
    </source>
</evidence>
<dbReference type="EMBL" id="JAVFWL010000006">
    <property type="protein sequence ID" value="KAK6763990.1"/>
    <property type="molecule type" value="Genomic_DNA"/>
</dbReference>
<proteinExistence type="predicted"/>
<reference evidence="1 2" key="1">
    <citation type="submission" date="2023-08" db="EMBL/GenBank/DDBJ databases">
        <title>A Necator americanus chromosomal reference genome.</title>
        <authorList>
            <person name="Ilik V."/>
            <person name="Petrzelkova K.J."/>
            <person name="Pardy F."/>
            <person name="Fuh T."/>
            <person name="Niatou-Singa F.S."/>
            <person name="Gouil Q."/>
            <person name="Baker L."/>
            <person name="Ritchie M.E."/>
            <person name="Jex A.R."/>
            <person name="Gazzola D."/>
            <person name="Li H."/>
            <person name="Toshio Fujiwara R."/>
            <person name="Zhan B."/>
            <person name="Aroian R.V."/>
            <person name="Pafco B."/>
            <person name="Schwarz E.M."/>
        </authorList>
    </citation>
    <scope>NUCLEOTIDE SEQUENCE [LARGE SCALE GENOMIC DNA]</scope>
    <source>
        <strain evidence="1 2">Aroian</strain>
        <tissue evidence="1">Whole animal</tissue>
    </source>
</reference>
<dbReference type="Proteomes" id="UP001303046">
    <property type="component" value="Unassembled WGS sequence"/>
</dbReference>
<evidence type="ECO:0000313" key="1">
    <source>
        <dbReference type="EMBL" id="KAK6763990.1"/>
    </source>
</evidence>
<evidence type="ECO:0008006" key="3">
    <source>
        <dbReference type="Google" id="ProtNLM"/>
    </source>
</evidence>
<keyword evidence="2" id="KW-1185">Reference proteome</keyword>
<protein>
    <recommendedName>
        <fullName evidence="3">Reverse transcriptase domain-containing protein</fullName>
    </recommendedName>
</protein>